<dbReference type="CDD" id="cd00761">
    <property type="entry name" value="Glyco_tranf_GTA_type"/>
    <property type="match status" value="1"/>
</dbReference>
<dbReference type="InterPro" id="IPR027791">
    <property type="entry name" value="Galactosyl_T_C"/>
</dbReference>
<reference evidence="5" key="1">
    <citation type="journal article" date="2019" name="Int. J. Syst. Evol. Microbiol.">
        <title>The Global Catalogue of Microorganisms (GCM) 10K type strain sequencing project: providing services to taxonomists for standard genome sequencing and annotation.</title>
        <authorList>
            <consortium name="The Broad Institute Genomics Platform"/>
            <consortium name="The Broad Institute Genome Sequencing Center for Infectious Disease"/>
            <person name="Wu L."/>
            <person name="Ma J."/>
        </authorList>
    </citation>
    <scope>NUCLEOTIDE SEQUENCE [LARGE SCALE GENOMIC DNA]</scope>
    <source>
        <strain evidence="5">CGMCC 4.7283</strain>
    </source>
</reference>
<protein>
    <submittedName>
        <fullName evidence="4">Glycosyltransferase</fullName>
        <ecNumber evidence="4">2.4.-.-</ecNumber>
    </submittedName>
</protein>
<dbReference type="PANTHER" id="PTHR40743">
    <property type="entry name" value="NUCLEOTIDE-DIPHOSPHO-SUGAR TRANSFERASE CONTAINING PROTEIN"/>
    <property type="match status" value="1"/>
</dbReference>
<dbReference type="PANTHER" id="PTHR40743:SF1">
    <property type="entry name" value="POSSIBLE GLYCOSYLTRANSFERASE"/>
    <property type="match status" value="1"/>
</dbReference>
<feature type="domain" description="Galactosyltransferase C-terminal" evidence="3">
    <location>
        <begin position="216"/>
        <end position="271"/>
    </location>
</feature>
<dbReference type="InterPro" id="IPR029044">
    <property type="entry name" value="Nucleotide-diphossugar_trans"/>
</dbReference>
<dbReference type="InterPro" id="IPR001173">
    <property type="entry name" value="Glyco_trans_2-like"/>
</dbReference>
<sequence length="800" mass="86706">MDGDVTTFWRQFDALREAALGGDIAAANRLIATLARRRAPGAPEAERARTGMLELLAERFGLDRDGLDLAPFTPQEVPAGAMPGFAPAAGQTGLSLVTCCMNREANLKRALASWLVCPEIDEIVIVDWSSTRPVREALTADGIDDSRIRVVRVENEPRWILSWACNLGFRAASGDRILKADADIVLSPDFFARNPLAPGQYIAGNWRTAGEDQAHVNGFFYLHRADLAAVAGFNEFITTYGWDDDDLYDRLDQAGAVRRDVARGTIRHLPHSDAERLGEAGGGDSAGEELARDTMQKIRRNRLLAHIMPQWDTRKTLMPFEVTRGGTGDLALVRAGWLPHPVPAQVEADVDHYARLELTSWRLGPQVLDLDRGRLALLLARPFADLGPLDVELARGNAPEQLAAPGGWLLLRTGAEGIAGPAGGAAAFARLTALAAERGMAVVISGPGQALADPEPEAARACAYIPARHLPALPPEVGVADLQGAAPAARRWRALAWTAATVAALNRSGPAAPALAAVRGRIFADGQHGLGNRLRAIASAAVIAERTERELVVVWQPDAHCDGRFADLFDYAGAVIEEAFPAEAEGRGIRLYNYMEVEEGAAKDAPVAVDAPGDLYLRSAYVMNSPLTDWESENRWLRGLTPVAEVREMMAGVRHPNDISAHVRMAGGAAYEHLPWEASDGNWSAEGHAAIAHWREKSHFNHFLKRIDALTAEGRAGRIFLAADAPETYEAFRACYGDRLAMLERAVYDRSAAQLRYALADALLLGRAPLLLGSTWSSFSELAMRMAPQQMVVEMSGKDF</sequence>
<dbReference type="Pfam" id="PF00535">
    <property type="entry name" value="Glycos_transf_2"/>
    <property type="match status" value="1"/>
</dbReference>
<evidence type="ECO:0000259" key="2">
    <source>
        <dbReference type="Pfam" id="PF00535"/>
    </source>
</evidence>
<keyword evidence="1 4" id="KW-0808">Transferase</keyword>
<dbReference type="Gene3D" id="3.40.50.11350">
    <property type="match status" value="1"/>
</dbReference>
<gene>
    <name evidence="4" type="ORF">ACFO5X_21140</name>
</gene>
<keyword evidence="4" id="KW-0328">Glycosyltransferase</keyword>
<comment type="caution">
    <text evidence="4">The sequence shown here is derived from an EMBL/GenBank/DDBJ whole genome shotgun (WGS) entry which is preliminary data.</text>
</comment>
<dbReference type="EC" id="2.4.-.-" evidence="4"/>
<evidence type="ECO:0000313" key="4">
    <source>
        <dbReference type="EMBL" id="MFC4671068.1"/>
    </source>
</evidence>
<dbReference type="EMBL" id="JBHSGI010000032">
    <property type="protein sequence ID" value="MFC4671068.1"/>
    <property type="molecule type" value="Genomic_DNA"/>
</dbReference>
<evidence type="ECO:0000313" key="5">
    <source>
        <dbReference type="Proteomes" id="UP001595973"/>
    </source>
</evidence>
<proteinExistence type="predicted"/>
<evidence type="ECO:0000259" key="3">
    <source>
        <dbReference type="Pfam" id="PF02709"/>
    </source>
</evidence>
<dbReference type="GO" id="GO:0016757">
    <property type="term" value="F:glycosyltransferase activity"/>
    <property type="evidence" value="ECO:0007669"/>
    <property type="project" value="UniProtKB-KW"/>
</dbReference>
<feature type="domain" description="Glycosyltransferase 2-like" evidence="2">
    <location>
        <begin position="95"/>
        <end position="191"/>
    </location>
</feature>
<dbReference type="Gene3D" id="3.90.550.10">
    <property type="entry name" value="Spore Coat Polysaccharide Biosynthesis Protein SpsA, Chain A"/>
    <property type="match status" value="1"/>
</dbReference>
<dbReference type="Proteomes" id="UP001595973">
    <property type="component" value="Unassembled WGS sequence"/>
</dbReference>
<organism evidence="4 5">
    <name type="scientific">Seohaeicola nanhaiensis</name>
    <dbReference type="NCBI Taxonomy" id="1387282"/>
    <lineage>
        <taxon>Bacteria</taxon>
        <taxon>Pseudomonadati</taxon>
        <taxon>Pseudomonadota</taxon>
        <taxon>Alphaproteobacteria</taxon>
        <taxon>Rhodobacterales</taxon>
        <taxon>Roseobacteraceae</taxon>
        <taxon>Seohaeicola</taxon>
    </lineage>
</organism>
<dbReference type="Gene3D" id="3.40.50.11340">
    <property type="match status" value="1"/>
</dbReference>
<name>A0ABV9KM59_9RHOB</name>
<dbReference type="Pfam" id="PF02709">
    <property type="entry name" value="Glyco_transf_7C"/>
    <property type="match status" value="1"/>
</dbReference>
<accession>A0ABV9KM59</accession>
<keyword evidence="5" id="KW-1185">Reference proteome</keyword>
<evidence type="ECO:0000256" key="1">
    <source>
        <dbReference type="ARBA" id="ARBA00022679"/>
    </source>
</evidence>
<dbReference type="SUPFAM" id="SSF53448">
    <property type="entry name" value="Nucleotide-diphospho-sugar transferases"/>
    <property type="match status" value="1"/>
</dbReference>
<dbReference type="RefSeq" id="WP_380721007.1">
    <property type="nucleotide sequence ID" value="NZ_JBHSGI010000032.1"/>
</dbReference>